<dbReference type="EMBL" id="AP017424">
    <property type="protein sequence ID" value="BAU83362.1"/>
    <property type="molecule type" value="Genomic_DNA"/>
</dbReference>
<dbReference type="InterPro" id="IPR036388">
    <property type="entry name" value="WH-like_DNA-bd_sf"/>
</dbReference>
<sequence>MNEEHTDLGLDQAEVDAYRTVAEGGAVTDQAAVDRLVRLGLVDQAGDRRVALDPRVAMQQLMAVQRNKLLGAIAAMEQIPAALEALAEHYDPSRMYGGPGSEFLATKSLMNRRIGEVLERAAGDLLTVQPGEPEERDPVVVQQAMERSTSILARGVRCRFLYSAAALDHAPTRAYVEAILNAGGEVRVGRDLPPRMIISDRSLFVENHVVPGEEDSGWHVTDVPSIASHRAIFDSYWERATPWQEARRALAETVTSARQRTILRAMETADSQAKVAARVGVSEREVSRQLSLLRDGLGLNTNYQLVIWWARSPERDLP</sequence>
<dbReference type="Proteomes" id="UP000217676">
    <property type="component" value="Chromosome"/>
</dbReference>
<accession>A0A161JHD1</accession>
<protein>
    <submittedName>
        <fullName evidence="1">Regulatory protein</fullName>
    </submittedName>
</protein>
<dbReference type="GO" id="GO:0006355">
    <property type="term" value="P:regulation of DNA-templated transcription"/>
    <property type="evidence" value="ECO:0007669"/>
    <property type="project" value="InterPro"/>
</dbReference>
<dbReference type="PANTHER" id="PTHR34293:SF1">
    <property type="entry name" value="HTH-TYPE TRANSCRIPTIONAL REGULATOR TRMBL2"/>
    <property type="match status" value="1"/>
</dbReference>
<dbReference type="InterPro" id="IPR051797">
    <property type="entry name" value="TrmB-like"/>
</dbReference>
<dbReference type="GO" id="GO:0003677">
    <property type="term" value="F:DNA binding"/>
    <property type="evidence" value="ECO:0007669"/>
    <property type="project" value="InterPro"/>
</dbReference>
<keyword evidence="2" id="KW-1185">Reference proteome</keyword>
<dbReference type="Gene3D" id="1.10.10.10">
    <property type="entry name" value="Winged helix-like DNA-binding domain superfamily/Winged helix DNA-binding domain"/>
    <property type="match status" value="1"/>
</dbReference>
<name>A0A161JHD1_STRLU</name>
<reference evidence="1 2" key="1">
    <citation type="journal article" date="2016" name="Genome Announc.">
        <title>Complete Genome Sequence of Thiostrepton-Producing Streptomyces laurentii ATCC 31255.</title>
        <authorList>
            <person name="Doi K."/>
            <person name="Fujino Y."/>
            <person name="Nagayoshi Y."/>
            <person name="Ohshima T."/>
            <person name="Ogata S."/>
        </authorList>
    </citation>
    <scope>NUCLEOTIDE SEQUENCE [LARGE SCALE GENOMIC DNA]</scope>
    <source>
        <strain evidence="1 2">ATCC 31255</strain>
    </source>
</reference>
<gene>
    <name evidence="1" type="ORF">SLA_2435</name>
</gene>
<dbReference type="InterPro" id="IPR016032">
    <property type="entry name" value="Sig_transdc_resp-reg_C-effctor"/>
</dbReference>
<evidence type="ECO:0000313" key="1">
    <source>
        <dbReference type="EMBL" id="BAU83362.1"/>
    </source>
</evidence>
<dbReference type="SUPFAM" id="SSF46894">
    <property type="entry name" value="C-terminal effector domain of the bipartite response regulators"/>
    <property type="match status" value="1"/>
</dbReference>
<dbReference type="AlphaFoldDB" id="A0A161JHD1"/>
<dbReference type="KEGG" id="slau:SLA_2435"/>
<dbReference type="PANTHER" id="PTHR34293">
    <property type="entry name" value="HTH-TYPE TRANSCRIPTIONAL REGULATOR TRMBL2"/>
    <property type="match status" value="1"/>
</dbReference>
<organism evidence="1 2">
    <name type="scientific">Streptomyces laurentii</name>
    <dbReference type="NCBI Taxonomy" id="39478"/>
    <lineage>
        <taxon>Bacteria</taxon>
        <taxon>Bacillati</taxon>
        <taxon>Actinomycetota</taxon>
        <taxon>Actinomycetes</taxon>
        <taxon>Kitasatosporales</taxon>
        <taxon>Streptomycetaceae</taxon>
        <taxon>Streptomyces</taxon>
    </lineage>
</organism>
<proteinExistence type="predicted"/>
<evidence type="ECO:0000313" key="2">
    <source>
        <dbReference type="Proteomes" id="UP000217676"/>
    </source>
</evidence>